<proteinExistence type="predicted"/>
<accession>A0AB39CDC7</accession>
<reference evidence="2" key="1">
    <citation type="submission" date="2024-07" db="EMBL/GenBank/DDBJ databases">
        <authorList>
            <person name="Bringhurst R.M."/>
            <person name="Homer T.E."/>
        </authorList>
    </citation>
    <scope>NUCLEOTIDE SEQUENCE</scope>
</reference>
<organism evidence="2">
    <name type="scientific">Pseudomonas phage RVTF4</name>
    <dbReference type="NCBI Taxonomy" id="3236931"/>
    <lineage>
        <taxon>Viruses</taxon>
    </lineage>
</organism>
<name>A0AB39CDC7_9VIRU</name>
<keyword evidence="1" id="KW-0812">Transmembrane</keyword>
<feature type="transmembrane region" description="Helical" evidence="1">
    <location>
        <begin position="16"/>
        <end position="43"/>
    </location>
</feature>
<evidence type="ECO:0000256" key="1">
    <source>
        <dbReference type="SAM" id="Phobius"/>
    </source>
</evidence>
<keyword evidence="1" id="KW-1133">Transmembrane helix</keyword>
<evidence type="ECO:0000313" key="2">
    <source>
        <dbReference type="EMBL" id="XDJ14855.1"/>
    </source>
</evidence>
<dbReference type="EMBL" id="PQ015378">
    <property type="protein sequence ID" value="XDJ14855.1"/>
    <property type="molecule type" value="Genomic_DNA"/>
</dbReference>
<keyword evidence="1" id="KW-0472">Membrane</keyword>
<feature type="transmembrane region" description="Helical" evidence="1">
    <location>
        <begin position="49"/>
        <end position="81"/>
    </location>
</feature>
<sequence>MIELIQNMDWVLKVTLGLWLIVFLLQIGLGAILSVIVLAISALHPVTGIIMGVISAIACWLLLVGRWVFLIWSCFILLGYLF</sequence>
<protein>
    <submittedName>
        <fullName evidence="2">Uncharacterized protein</fullName>
    </submittedName>
</protein>